<evidence type="ECO:0000256" key="9">
    <source>
        <dbReference type="ARBA" id="ARBA00023136"/>
    </source>
</evidence>
<feature type="region of interest" description="Disordered" evidence="11">
    <location>
        <begin position="51"/>
        <end position="84"/>
    </location>
</feature>
<accession>A0ABM0KAP4</accession>
<sequence>MTSPAMSRCAPTRHLHNVTFLVICCSAMTSFLLLLHVTQTGSPRHTDLLSDATYDDDTRGLNQHAGATRPRRERTPTSGVMPDISEVTTLHPSLREFLARPVINPHPFTYLLTPERTCEAGHVTFLFSVPSAPSNFQRRRKVRRSSLATFAKNPGNNASLLFFLGSPPGHSKRANNTRAQIYKEARNYQDMVLENFPDIYRNIRLKAVSMLKWTSTYCHTALYVIRTDDDVGVDVMNLVQAIRHVGRGRDNFILGHVVENSKLIRRESSKYFISREEYAEDTWPKFALGGVLGYPVKTVRLLYEASLRVKAVWLEDVYITALCGRAVNATLLSHPLFTFVH</sequence>
<keyword evidence="7 10" id="KW-1133">Transmembrane helix</keyword>
<evidence type="ECO:0000256" key="7">
    <source>
        <dbReference type="ARBA" id="ARBA00022989"/>
    </source>
</evidence>
<keyword evidence="3 10" id="KW-0328">Glycosyltransferase</keyword>
<dbReference type="Pfam" id="PF01762">
    <property type="entry name" value="Galactosyl_T"/>
    <property type="match status" value="1"/>
</dbReference>
<proteinExistence type="inferred from homology"/>
<evidence type="ECO:0000256" key="11">
    <source>
        <dbReference type="SAM" id="MobiDB-lite"/>
    </source>
</evidence>
<evidence type="ECO:0000256" key="6">
    <source>
        <dbReference type="ARBA" id="ARBA00022968"/>
    </source>
</evidence>
<evidence type="ECO:0000256" key="5">
    <source>
        <dbReference type="ARBA" id="ARBA00022692"/>
    </source>
</evidence>
<evidence type="ECO:0000313" key="12">
    <source>
        <dbReference type="Proteomes" id="UP000694888"/>
    </source>
</evidence>
<evidence type="ECO:0000313" key="13">
    <source>
        <dbReference type="RefSeq" id="XP_005113008.1"/>
    </source>
</evidence>
<evidence type="ECO:0000256" key="2">
    <source>
        <dbReference type="ARBA" id="ARBA00008661"/>
    </source>
</evidence>
<dbReference type="Proteomes" id="UP000694888">
    <property type="component" value="Unplaced"/>
</dbReference>
<keyword evidence="12" id="KW-1185">Reference proteome</keyword>
<keyword evidence="4" id="KW-0808">Transferase</keyword>
<dbReference type="PANTHER" id="PTHR11214:SF3">
    <property type="entry name" value="BETA-1,3-GALACTOSYLTRANSFERASE 6"/>
    <property type="match status" value="1"/>
</dbReference>
<feature type="transmembrane region" description="Helical" evidence="10">
    <location>
        <begin position="15"/>
        <end position="35"/>
    </location>
</feature>
<protein>
    <recommendedName>
        <fullName evidence="10">Hexosyltransferase</fullName>
        <ecNumber evidence="10">2.4.1.-</ecNumber>
    </recommendedName>
</protein>
<evidence type="ECO:0000256" key="10">
    <source>
        <dbReference type="RuleBase" id="RU363063"/>
    </source>
</evidence>
<dbReference type="EC" id="2.4.1.-" evidence="10"/>
<comment type="subcellular location">
    <subcellularLocation>
        <location evidence="1 10">Golgi apparatus membrane</location>
        <topology evidence="1 10">Single-pass type II membrane protein</topology>
    </subcellularLocation>
</comment>
<dbReference type="Gene3D" id="3.90.550.50">
    <property type="match status" value="1"/>
</dbReference>
<dbReference type="RefSeq" id="XP_005113008.1">
    <property type="nucleotide sequence ID" value="XM_005112951.1"/>
</dbReference>
<dbReference type="PANTHER" id="PTHR11214">
    <property type="entry name" value="BETA-1,3-N-ACETYLGLUCOSAMINYLTRANSFERASE"/>
    <property type="match status" value="1"/>
</dbReference>
<evidence type="ECO:0000256" key="8">
    <source>
        <dbReference type="ARBA" id="ARBA00023034"/>
    </source>
</evidence>
<organism evidence="12 13">
    <name type="scientific">Aplysia californica</name>
    <name type="common">California sea hare</name>
    <dbReference type="NCBI Taxonomy" id="6500"/>
    <lineage>
        <taxon>Eukaryota</taxon>
        <taxon>Metazoa</taxon>
        <taxon>Spiralia</taxon>
        <taxon>Lophotrochozoa</taxon>
        <taxon>Mollusca</taxon>
        <taxon>Gastropoda</taxon>
        <taxon>Heterobranchia</taxon>
        <taxon>Euthyneura</taxon>
        <taxon>Tectipleura</taxon>
        <taxon>Aplysiida</taxon>
        <taxon>Aplysioidea</taxon>
        <taxon>Aplysiidae</taxon>
        <taxon>Aplysia</taxon>
    </lineage>
</organism>
<evidence type="ECO:0000256" key="1">
    <source>
        <dbReference type="ARBA" id="ARBA00004323"/>
    </source>
</evidence>
<evidence type="ECO:0000256" key="3">
    <source>
        <dbReference type="ARBA" id="ARBA00022676"/>
    </source>
</evidence>
<dbReference type="InterPro" id="IPR002659">
    <property type="entry name" value="Glyco_trans_31"/>
</dbReference>
<evidence type="ECO:0000256" key="4">
    <source>
        <dbReference type="ARBA" id="ARBA00022679"/>
    </source>
</evidence>
<keyword evidence="8 10" id="KW-0333">Golgi apparatus</keyword>
<name>A0ABM0KAP4_APLCA</name>
<gene>
    <name evidence="13" type="primary">LOC101851556</name>
</gene>
<keyword evidence="5 10" id="KW-0812">Transmembrane</keyword>
<comment type="similarity">
    <text evidence="2 10">Belongs to the glycosyltransferase 31 family.</text>
</comment>
<keyword evidence="9 10" id="KW-0472">Membrane</keyword>
<dbReference type="GeneID" id="101851556"/>
<keyword evidence="6 10" id="KW-0735">Signal-anchor</keyword>
<reference evidence="13" key="1">
    <citation type="submission" date="2025-08" db="UniProtKB">
        <authorList>
            <consortium name="RefSeq"/>
        </authorList>
    </citation>
    <scope>IDENTIFICATION</scope>
</reference>